<organism evidence="1 2">
    <name type="scientific">Chryseobacterium gallinarum</name>
    <dbReference type="NCBI Taxonomy" id="1324352"/>
    <lineage>
        <taxon>Bacteria</taxon>
        <taxon>Pseudomonadati</taxon>
        <taxon>Bacteroidota</taxon>
        <taxon>Flavobacteriia</taxon>
        <taxon>Flavobacteriales</taxon>
        <taxon>Weeksellaceae</taxon>
        <taxon>Chryseobacterium group</taxon>
        <taxon>Chryseobacterium</taxon>
    </lineage>
</organism>
<reference evidence="1 2" key="1">
    <citation type="submission" date="2014-11" db="EMBL/GenBank/DDBJ databases">
        <authorList>
            <person name="Park G.-S."/>
            <person name="Hong S.-J."/>
            <person name="Jung B.K."/>
            <person name="Khan A.R."/>
            <person name="Kwak Y."/>
            <person name="Shin J.-H."/>
        </authorList>
    </citation>
    <scope>NUCLEOTIDE SEQUENCE [LARGE SCALE GENOMIC DNA]</scope>
    <source>
        <strain evidence="1 2">DSM 27622</strain>
    </source>
</reference>
<accession>A0A0G3M3Q7</accession>
<dbReference type="OrthoDB" id="1264911at2"/>
<dbReference type="STRING" id="1324352.OK18_12075"/>
<name>A0A0G3M3Q7_CHRGL</name>
<dbReference type="PATRIC" id="fig|1324352.5.peg.2511"/>
<dbReference type="Proteomes" id="UP000035213">
    <property type="component" value="Chromosome"/>
</dbReference>
<protein>
    <recommendedName>
        <fullName evidence="3">Bacteriocin</fullName>
    </recommendedName>
</protein>
<evidence type="ECO:0000313" key="1">
    <source>
        <dbReference type="EMBL" id="AKK73250.1"/>
    </source>
</evidence>
<evidence type="ECO:0008006" key="3">
    <source>
        <dbReference type="Google" id="ProtNLM"/>
    </source>
</evidence>
<dbReference type="KEGG" id="cgn:OK18_12075"/>
<sequence>MKNLKKLLKNDLKTIEGGFIKDDGCRYKCCWNNQPGNCSETITAAPGQTVSCVEGAKLVLING</sequence>
<gene>
    <name evidence="1" type="ORF">OK18_12075</name>
</gene>
<dbReference type="InterPro" id="IPR058074">
    <property type="entry name" value="Bacteriocin-like"/>
</dbReference>
<dbReference type="RefSeq" id="WP_053328143.1">
    <property type="nucleotide sequence ID" value="NZ_CP009928.1"/>
</dbReference>
<dbReference type="EMBL" id="CP009928">
    <property type="protein sequence ID" value="AKK73250.1"/>
    <property type="molecule type" value="Genomic_DNA"/>
</dbReference>
<proteinExistence type="predicted"/>
<dbReference type="NCBIfam" id="NF047798">
    <property type="entry name" value="leader_Chryseo"/>
    <property type="match status" value="1"/>
</dbReference>
<dbReference type="AlphaFoldDB" id="A0A0G3M3Q7"/>
<evidence type="ECO:0000313" key="2">
    <source>
        <dbReference type="Proteomes" id="UP000035213"/>
    </source>
</evidence>